<dbReference type="RefSeq" id="WP_179426085.1">
    <property type="nucleotide sequence ID" value="NZ_BAAAMP010000002.1"/>
</dbReference>
<dbReference type="EMBL" id="JACBZN010000001">
    <property type="protein sequence ID" value="NYI38935.1"/>
    <property type="molecule type" value="Genomic_DNA"/>
</dbReference>
<keyword evidence="5" id="KW-1185">Reference proteome</keyword>
<feature type="domain" description="SGNH" evidence="2">
    <location>
        <begin position="113"/>
        <end position="332"/>
    </location>
</feature>
<evidence type="ECO:0000256" key="1">
    <source>
        <dbReference type="SAM" id="SignalP"/>
    </source>
</evidence>
<gene>
    <name evidence="4" type="ORF">BJ975_002310</name>
    <name evidence="3" type="ORF">IDH50_16640</name>
</gene>
<evidence type="ECO:0000313" key="6">
    <source>
        <dbReference type="Proteomes" id="UP000659061"/>
    </source>
</evidence>
<proteinExistence type="predicted"/>
<feature type="signal peptide" evidence="1">
    <location>
        <begin position="1"/>
        <end position="25"/>
    </location>
</feature>
<evidence type="ECO:0000313" key="5">
    <source>
        <dbReference type="Proteomes" id="UP000587211"/>
    </source>
</evidence>
<dbReference type="EMBL" id="JACWMT010000004">
    <property type="protein sequence ID" value="MBD1271876.1"/>
    <property type="molecule type" value="Genomic_DNA"/>
</dbReference>
<dbReference type="InterPro" id="IPR043968">
    <property type="entry name" value="SGNH"/>
</dbReference>
<dbReference type="AlphaFoldDB" id="A0A8I0FZL1"/>
<name>A0A8I0FZL1_9ACTN</name>
<evidence type="ECO:0000313" key="4">
    <source>
        <dbReference type="EMBL" id="NYI38935.1"/>
    </source>
</evidence>
<evidence type="ECO:0000313" key="3">
    <source>
        <dbReference type="EMBL" id="MBD1271876.1"/>
    </source>
</evidence>
<reference evidence="3" key="2">
    <citation type="submission" date="2020-09" db="EMBL/GenBank/DDBJ databases">
        <title>Novel species in genus Aeromicrobium.</title>
        <authorList>
            <person name="Zhang G."/>
        </authorList>
    </citation>
    <scope>NUCLEOTIDE SEQUENCE</scope>
    <source>
        <strain evidence="3">SSW1-57</strain>
    </source>
</reference>
<evidence type="ECO:0000259" key="2">
    <source>
        <dbReference type="Pfam" id="PF19040"/>
    </source>
</evidence>
<comment type="caution">
    <text evidence="3">The sequence shown here is derived from an EMBL/GenBank/DDBJ whole genome shotgun (WGS) entry which is preliminary data.</text>
</comment>
<feature type="chain" id="PRO_5034655698" description="SGNH domain-containing protein" evidence="1">
    <location>
        <begin position="26"/>
        <end position="343"/>
    </location>
</feature>
<dbReference type="Pfam" id="PF19040">
    <property type="entry name" value="SGNH"/>
    <property type="match status" value="1"/>
</dbReference>
<sequence length="343" mass="37480">MVWGRRRIRIALVASAVLGAGALLAVSESTEQRRSSGTTATAPVAATVVAPAPAAVRVAAATPRCFGAASMARKRCHNPALKGRLIPRPSIARRETARYPGKECYQSGVQQIRLNRGCTFGTRAAGRPHVILVGDSHARALMPAFVEMAEAGHISLEAQVRGSCSWTTSRVNHPDKSRIRPCTLYRKNLQRWLLRQARTTDVVVTTGYARQVSGSAKSQVIKMRDLWRPVIKRGVRVIAISDNPRLTREPQKCLVKHGATRGARKCGVSTKAGLHRDPFLLTAKKTRGATALDLRPRFCKKGFCPAVIGGANVYRDHTHITVTYSKTLAPVITGKFRAMRIIR</sequence>
<keyword evidence="1" id="KW-0732">Signal</keyword>
<organism evidence="3 6">
    <name type="scientific">Aeromicrobium tamlense</name>
    <dbReference type="NCBI Taxonomy" id="375541"/>
    <lineage>
        <taxon>Bacteria</taxon>
        <taxon>Bacillati</taxon>
        <taxon>Actinomycetota</taxon>
        <taxon>Actinomycetes</taxon>
        <taxon>Propionibacteriales</taxon>
        <taxon>Nocardioidaceae</taxon>
        <taxon>Aeromicrobium</taxon>
    </lineage>
</organism>
<accession>A0A8I0FZL1</accession>
<dbReference type="Proteomes" id="UP000587211">
    <property type="component" value="Unassembled WGS sequence"/>
</dbReference>
<dbReference type="Proteomes" id="UP000659061">
    <property type="component" value="Unassembled WGS sequence"/>
</dbReference>
<protein>
    <recommendedName>
        <fullName evidence="2">SGNH domain-containing protein</fullName>
    </recommendedName>
</protein>
<reference evidence="4 5" key="1">
    <citation type="submission" date="2020-07" db="EMBL/GenBank/DDBJ databases">
        <title>Sequencing the genomes of 1000 actinobacteria strains.</title>
        <authorList>
            <person name="Klenk H.-P."/>
        </authorList>
    </citation>
    <scope>NUCLEOTIDE SEQUENCE [LARGE SCALE GENOMIC DNA]</scope>
    <source>
        <strain evidence="4 5">DSM 19087</strain>
    </source>
</reference>